<reference evidence="3" key="1">
    <citation type="submission" date="2021-02" db="EMBL/GenBank/DDBJ databases">
        <authorList>
            <person name="Dougan E. K."/>
            <person name="Rhodes N."/>
            <person name="Thang M."/>
            <person name="Chan C."/>
        </authorList>
    </citation>
    <scope>NUCLEOTIDE SEQUENCE</scope>
</reference>
<evidence type="ECO:0000313" key="3">
    <source>
        <dbReference type="EMBL" id="CAE8633187.1"/>
    </source>
</evidence>
<feature type="binding site" evidence="1">
    <location>
        <position position="80"/>
    </location>
    <ligand>
        <name>ATP</name>
        <dbReference type="ChEBI" id="CHEBI:30616"/>
    </ligand>
</feature>
<evidence type="ECO:0000259" key="2">
    <source>
        <dbReference type="PROSITE" id="PS50011"/>
    </source>
</evidence>
<dbReference type="PROSITE" id="PS00107">
    <property type="entry name" value="PROTEIN_KINASE_ATP"/>
    <property type="match status" value="1"/>
</dbReference>
<sequence>CFLRASEEVRVAPGAPSAVSSSEERDKRWRQEFLQRNPRRFCDVYEIKQQLGKGSFGTVFLVAHRTQLDRHNEKWVRVCKMITKAKAKEAKTPESKVREEFAVLKQLDHPHVLRIF</sequence>
<dbReference type="Pfam" id="PF00069">
    <property type="entry name" value="Pkinase"/>
    <property type="match status" value="1"/>
</dbReference>
<evidence type="ECO:0000313" key="4">
    <source>
        <dbReference type="Proteomes" id="UP000654075"/>
    </source>
</evidence>
<keyword evidence="1" id="KW-0547">Nucleotide-binding</keyword>
<dbReference type="PROSITE" id="PS50011">
    <property type="entry name" value="PROTEIN_KINASE_DOM"/>
    <property type="match status" value="1"/>
</dbReference>
<gene>
    <name evidence="3" type="ORF">PGLA1383_LOCUS49099</name>
</gene>
<name>A0A813H6I0_POLGL</name>
<keyword evidence="4" id="KW-1185">Reference proteome</keyword>
<dbReference type="AlphaFoldDB" id="A0A813H6I0"/>
<protein>
    <recommendedName>
        <fullName evidence="2">Protein kinase domain-containing protein</fullName>
    </recommendedName>
</protein>
<dbReference type="InterPro" id="IPR011009">
    <property type="entry name" value="Kinase-like_dom_sf"/>
</dbReference>
<comment type="caution">
    <text evidence="3">The sequence shown here is derived from an EMBL/GenBank/DDBJ whole genome shotgun (WGS) entry which is preliminary data.</text>
</comment>
<dbReference type="Gene3D" id="3.30.200.20">
    <property type="entry name" value="Phosphorylase Kinase, domain 1"/>
    <property type="match status" value="1"/>
</dbReference>
<feature type="non-terminal residue" evidence="3">
    <location>
        <position position="1"/>
    </location>
</feature>
<keyword evidence="1" id="KW-0067">ATP-binding</keyword>
<dbReference type="GO" id="GO:0004672">
    <property type="term" value="F:protein kinase activity"/>
    <property type="evidence" value="ECO:0007669"/>
    <property type="project" value="InterPro"/>
</dbReference>
<accession>A0A813H6I0</accession>
<dbReference type="Proteomes" id="UP000654075">
    <property type="component" value="Unassembled WGS sequence"/>
</dbReference>
<dbReference type="OrthoDB" id="437987at2759"/>
<dbReference type="EMBL" id="CAJNNV010030660">
    <property type="protein sequence ID" value="CAE8633187.1"/>
    <property type="molecule type" value="Genomic_DNA"/>
</dbReference>
<dbReference type="InterPro" id="IPR017441">
    <property type="entry name" value="Protein_kinase_ATP_BS"/>
</dbReference>
<proteinExistence type="predicted"/>
<organism evidence="3 4">
    <name type="scientific">Polarella glacialis</name>
    <name type="common">Dinoflagellate</name>
    <dbReference type="NCBI Taxonomy" id="89957"/>
    <lineage>
        <taxon>Eukaryota</taxon>
        <taxon>Sar</taxon>
        <taxon>Alveolata</taxon>
        <taxon>Dinophyceae</taxon>
        <taxon>Suessiales</taxon>
        <taxon>Suessiaceae</taxon>
        <taxon>Polarella</taxon>
    </lineage>
</organism>
<evidence type="ECO:0000256" key="1">
    <source>
        <dbReference type="PROSITE-ProRule" id="PRU10141"/>
    </source>
</evidence>
<feature type="non-terminal residue" evidence="3">
    <location>
        <position position="116"/>
    </location>
</feature>
<dbReference type="GO" id="GO:0005524">
    <property type="term" value="F:ATP binding"/>
    <property type="evidence" value="ECO:0007669"/>
    <property type="project" value="UniProtKB-UniRule"/>
</dbReference>
<dbReference type="InterPro" id="IPR000719">
    <property type="entry name" value="Prot_kinase_dom"/>
</dbReference>
<feature type="domain" description="Protein kinase" evidence="2">
    <location>
        <begin position="45"/>
        <end position="116"/>
    </location>
</feature>
<dbReference type="SUPFAM" id="SSF56112">
    <property type="entry name" value="Protein kinase-like (PK-like)"/>
    <property type="match status" value="1"/>
</dbReference>